<sequence length="93" mass="10959">MKWQPAQVYVYLIERVSQPTKKEKEGERGRMRTTNKGREPKSRRNYDAKRADTMIREQDDPQGRALSPSEDFAFESENRSYAHKTGFYTTLPD</sequence>
<gene>
    <name evidence="2" type="ORF">ALC53_12170</name>
</gene>
<dbReference type="AlphaFoldDB" id="A0A151HZH8"/>
<organism evidence="2 3">
    <name type="scientific">Atta colombica</name>
    <dbReference type="NCBI Taxonomy" id="520822"/>
    <lineage>
        <taxon>Eukaryota</taxon>
        <taxon>Metazoa</taxon>
        <taxon>Ecdysozoa</taxon>
        <taxon>Arthropoda</taxon>
        <taxon>Hexapoda</taxon>
        <taxon>Insecta</taxon>
        <taxon>Pterygota</taxon>
        <taxon>Neoptera</taxon>
        <taxon>Endopterygota</taxon>
        <taxon>Hymenoptera</taxon>
        <taxon>Apocrita</taxon>
        <taxon>Aculeata</taxon>
        <taxon>Formicoidea</taxon>
        <taxon>Formicidae</taxon>
        <taxon>Myrmicinae</taxon>
        <taxon>Atta</taxon>
    </lineage>
</organism>
<name>A0A151HZH8_9HYME</name>
<reference evidence="2 3" key="1">
    <citation type="submission" date="2015-09" db="EMBL/GenBank/DDBJ databases">
        <title>Atta colombica WGS genome.</title>
        <authorList>
            <person name="Nygaard S."/>
            <person name="Hu H."/>
            <person name="Boomsma J."/>
            <person name="Zhang G."/>
        </authorList>
    </citation>
    <scope>NUCLEOTIDE SEQUENCE [LARGE SCALE GENOMIC DNA]</scope>
    <source>
        <strain evidence="2">Treedump-2</strain>
        <tissue evidence="2">Whole body</tissue>
    </source>
</reference>
<proteinExistence type="predicted"/>
<dbReference type="EMBL" id="KQ976699">
    <property type="protein sequence ID" value="KYM77430.1"/>
    <property type="molecule type" value="Genomic_DNA"/>
</dbReference>
<accession>A0A151HZH8</accession>
<feature type="region of interest" description="Disordered" evidence="1">
    <location>
        <begin position="18"/>
        <end position="78"/>
    </location>
</feature>
<dbReference type="Proteomes" id="UP000078540">
    <property type="component" value="Unassembled WGS sequence"/>
</dbReference>
<evidence type="ECO:0000256" key="1">
    <source>
        <dbReference type="SAM" id="MobiDB-lite"/>
    </source>
</evidence>
<evidence type="ECO:0000313" key="3">
    <source>
        <dbReference type="Proteomes" id="UP000078540"/>
    </source>
</evidence>
<feature type="compositionally biased region" description="Basic and acidic residues" evidence="1">
    <location>
        <begin position="20"/>
        <end position="62"/>
    </location>
</feature>
<keyword evidence="3" id="KW-1185">Reference proteome</keyword>
<evidence type="ECO:0000313" key="2">
    <source>
        <dbReference type="EMBL" id="KYM77430.1"/>
    </source>
</evidence>
<protein>
    <submittedName>
        <fullName evidence="2">Uncharacterized protein</fullName>
    </submittedName>
</protein>